<dbReference type="RefSeq" id="WP_135248139.1">
    <property type="nucleotide sequence ID" value="NZ_SMLK01000001.1"/>
</dbReference>
<feature type="transmembrane region" description="Helical" evidence="13">
    <location>
        <begin position="128"/>
        <end position="145"/>
    </location>
</feature>
<dbReference type="SUPFAM" id="SSF55874">
    <property type="entry name" value="ATPase domain of HSP90 chaperone/DNA topoisomerase II/histidine kinase"/>
    <property type="match status" value="1"/>
</dbReference>
<dbReference type="AlphaFoldDB" id="A0A4Z0CBD0"/>
<dbReference type="Pfam" id="PF02518">
    <property type="entry name" value="HATPase_c"/>
    <property type="match status" value="1"/>
</dbReference>
<dbReference type="InterPro" id="IPR001789">
    <property type="entry name" value="Sig_transdc_resp-reg_receiver"/>
</dbReference>
<dbReference type="SMART" id="SM00448">
    <property type="entry name" value="REC"/>
    <property type="match status" value="2"/>
</dbReference>
<protein>
    <recommendedName>
        <fullName evidence="3">histidine kinase</fullName>
        <ecNumber evidence="3">2.7.13.3</ecNumber>
    </recommendedName>
</protein>
<keyword evidence="8" id="KW-0067">ATP-binding</keyword>
<evidence type="ECO:0000256" key="10">
    <source>
        <dbReference type="ARBA" id="ARBA00023012"/>
    </source>
</evidence>
<evidence type="ECO:0000256" key="1">
    <source>
        <dbReference type="ARBA" id="ARBA00000085"/>
    </source>
</evidence>
<dbReference type="SMART" id="SM00387">
    <property type="entry name" value="HATPase_c"/>
    <property type="match status" value="1"/>
</dbReference>
<evidence type="ECO:0000256" key="12">
    <source>
        <dbReference type="PROSITE-ProRule" id="PRU00169"/>
    </source>
</evidence>
<dbReference type="Gene3D" id="3.40.50.2300">
    <property type="match status" value="2"/>
</dbReference>
<name>A0A4Z0CBD0_9BURK</name>
<evidence type="ECO:0000259" key="15">
    <source>
        <dbReference type="PROSITE" id="PS50110"/>
    </source>
</evidence>
<dbReference type="PANTHER" id="PTHR45339">
    <property type="entry name" value="HYBRID SIGNAL TRANSDUCTION HISTIDINE KINASE J"/>
    <property type="match status" value="1"/>
</dbReference>
<evidence type="ECO:0000256" key="13">
    <source>
        <dbReference type="SAM" id="Phobius"/>
    </source>
</evidence>
<dbReference type="OrthoDB" id="8573961at2"/>
<proteinExistence type="predicted"/>
<evidence type="ECO:0000256" key="8">
    <source>
        <dbReference type="ARBA" id="ARBA00022840"/>
    </source>
</evidence>
<feature type="domain" description="Histidine kinase" evidence="14">
    <location>
        <begin position="193"/>
        <end position="415"/>
    </location>
</feature>
<evidence type="ECO:0000256" key="4">
    <source>
        <dbReference type="ARBA" id="ARBA00022475"/>
    </source>
</evidence>
<dbReference type="GO" id="GO:0000155">
    <property type="term" value="F:phosphorelay sensor kinase activity"/>
    <property type="evidence" value="ECO:0007669"/>
    <property type="project" value="InterPro"/>
</dbReference>
<feature type="transmembrane region" description="Helical" evidence="13">
    <location>
        <begin position="51"/>
        <end position="66"/>
    </location>
</feature>
<evidence type="ECO:0000313" key="16">
    <source>
        <dbReference type="EMBL" id="TFZ08202.1"/>
    </source>
</evidence>
<dbReference type="InterPro" id="IPR003661">
    <property type="entry name" value="HisK_dim/P_dom"/>
</dbReference>
<dbReference type="EC" id="2.7.13.3" evidence="3"/>
<evidence type="ECO:0000256" key="6">
    <source>
        <dbReference type="ARBA" id="ARBA00022692"/>
    </source>
</evidence>
<organism evidence="16 17">
    <name type="scientific">Ramlibacter humi</name>
    <dbReference type="NCBI Taxonomy" id="2530451"/>
    <lineage>
        <taxon>Bacteria</taxon>
        <taxon>Pseudomonadati</taxon>
        <taxon>Pseudomonadota</taxon>
        <taxon>Betaproteobacteria</taxon>
        <taxon>Burkholderiales</taxon>
        <taxon>Comamonadaceae</taxon>
        <taxon>Ramlibacter</taxon>
    </lineage>
</organism>
<feature type="domain" description="Response regulatory" evidence="15">
    <location>
        <begin position="438"/>
        <end position="556"/>
    </location>
</feature>
<dbReference type="PROSITE" id="PS50110">
    <property type="entry name" value="RESPONSE_REGULATORY"/>
    <property type="match status" value="2"/>
</dbReference>
<keyword evidence="10" id="KW-0902">Two-component regulatory system</keyword>
<evidence type="ECO:0000256" key="7">
    <source>
        <dbReference type="ARBA" id="ARBA00022741"/>
    </source>
</evidence>
<evidence type="ECO:0000256" key="3">
    <source>
        <dbReference type="ARBA" id="ARBA00012438"/>
    </source>
</evidence>
<evidence type="ECO:0000256" key="2">
    <source>
        <dbReference type="ARBA" id="ARBA00004651"/>
    </source>
</evidence>
<dbReference type="InterPro" id="IPR005467">
    <property type="entry name" value="His_kinase_dom"/>
</dbReference>
<keyword evidence="9 13" id="KW-1133">Transmembrane helix</keyword>
<feature type="transmembrane region" description="Helical" evidence="13">
    <location>
        <begin position="21"/>
        <end position="39"/>
    </location>
</feature>
<dbReference type="CDD" id="cd17546">
    <property type="entry name" value="REC_hyHK_CKI1_RcsC-like"/>
    <property type="match status" value="2"/>
</dbReference>
<keyword evidence="7" id="KW-0547">Nucleotide-binding</keyword>
<feature type="transmembrane region" description="Helical" evidence="13">
    <location>
        <begin position="103"/>
        <end position="121"/>
    </location>
</feature>
<dbReference type="GO" id="GO:0005886">
    <property type="term" value="C:plasma membrane"/>
    <property type="evidence" value="ECO:0007669"/>
    <property type="project" value="UniProtKB-SubCell"/>
</dbReference>
<dbReference type="EMBL" id="SMLK01000001">
    <property type="protein sequence ID" value="TFZ08202.1"/>
    <property type="molecule type" value="Genomic_DNA"/>
</dbReference>
<dbReference type="InterPro" id="IPR036890">
    <property type="entry name" value="HATPase_C_sf"/>
</dbReference>
<comment type="catalytic activity">
    <reaction evidence="1">
        <text>ATP + protein L-histidine = ADP + protein N-phospho-L-histidine.</text>
        <dbReference type="EC" id="2.7.13.3"/>
    </reaction>
</comment>
<accession>A0A4Z0CBD0</accession>
<dbReference type="Pfam" id="PF00072">
    <property type="entry name" value="Response_reg"/>
    <property type="match status" value="2"/>
</dbReference>
<comment type="caution">
    <text evidence="16">The sequence shown here is derived from an EMBL/GenBank/DDBJ whole genome shotgun (WGS) entry which is preliminary data.</text>
</comment>
<dbReference type="InterPro" id="IPR036641">
    <property type="entry name" value="HPT_dom_sf"/>
</dbReference>
<dbReference type="CDD" id="cd00082">
    <property type="entry name" value="HisKA"/>
    <property type="match status" value="1"/>
</dbReference>
<dbReference type="InterPro" id="IPR011006">
    <property type="entry name" value="CheY-like_superfamily"/>
</dbReference>
<dbReference type="PANTHER" id="PTHR45339:SF1">
    <property type="entry name" value="HYBRID SIGNAL TRANSDUCTION HISTIDINE KINASE J"/>
    <property type="match status" value="1"/>
</dbReference>
<keyword evidence="6 13" id="KW-0812">Transmembrane</keyword>
<dbReference type="InterPro" id="IPR003594">
    <property type="entry name" value="HATPase_dom"/>
</dbReference>
<sequence>MNALRRLWSHYAAHADYMRHIPKAVGMVGAIAFPLFYALHEVRGTKDYDSAWLRGTAALLCLGLALRDRWPERWRGWYVPWSYATYLYCLPFFNVYLALKNGGGSVGVANTFMAVFFLVLLSDWRNTVVMTALGAAGAVLTYFATTPDPAMPVDYLGRLPTLILIVVGGNAFKLSEKQIQAERLDAATALAGSVAHEMRNPLGQLRHSLGAIQRALPAPGPAGQLTSLSPQEVDTLYAQLANGERAIERGLQVIAMTLDELAAKPLDAANFDLLSASEVAHKAVDEYGYESEEARAHVEVHVLEDFHFRGEETAYLFVLFNLVKNALYYLGPNPGTRVTVTVGGRRIRVRDNGPGIAPDVLPTLFEPFRTVGKAGGTGLGLSYCRRVMRAFGGDIRCESVQSSFTEFAMEFPPVGEEAMREHRDKVLQAARALLEGKRLLLVEDDAAQRLTTRHKLRPLGLAIDEAADGQQALQLLSQHAYDLVLLDLNMPVLDGYQLAQRLRLGQVPANRYVRIVAHTSEPPHLARVKTQRAGMDGFVGKPSAQLMLVQALHKALEQRSAAAPAGARPLAGRRVLLADDSAYNRRAVSAYLRDAGAEVAEVDHGRAVLQALEAGPAFDAVLLDLNMPGMGGLETTGAIRASGQPWASVPVVALTAHSDAPAVQSAREAGMNGFLVKPVEARPLCETLETLLRGDEAAATPVTPPPAPQQGEGPLLNEARLESYRRLGLLQELLEDYLPELQRLVGVLEETVARGDLAQAQDVLHSLLGMSGEAGALALYQRVRRVYVPVLEEGRWPPAGEWAQVRVLADRTDQALREYGARHAPADPA</sequence>
<feature type="transmembrane region" description="Helical" evidence="13">
    <location>
        <begin position="78"/>
        <end position="97"/>
    </location>
</feature>
<dbReference type="GO" id="GO:0005524">
    <property type="term" value="F:ATP binding"/>
    <property type="evidence" value="ECO:0007669"/>
    <property type="project" value="UniProtKB-KW"/>
</dbReference>
<feature type="domain" description="Response regulatory" evidence="15">
    <location>
        <begin position="574"/>
        <end position="692"/>
    </location>
</feature>
<evidence type="ECO:0000256" key="11">
    <source>
        <dbReference type="ARBA" id="ARBA00023136"/>
    </source>
</evidence>
<dbReference type="SUPFAM" id="SSF52172">
    <property type="entry name" value="CheY-like"/>
    <property type="match status" value="2"/>
</dbReference>
<dbReference type="Gene3D" id="1.10.287.130">
    <property type="match status" value="1"/>
</dbReference>
<evidence type="ECO:0000256" key="5">
    <source>
        <dbReference type="ARBA" id="ARBA00022553"/>
    </source>
</evidence>
<comment type="subcellular location">
    <subcellularLocation>
        <location evidence="2">Cell membrane</location>
        <topology evidence="2">Multi-pass membrane protein</topology>
    </subcellularLocation>
</comment>
<feature type="modified residue" description="4-aspartylphosphate" evidence="12">
    <location>
        <position position="624"/>
    </location>
</feature>
<evidence type="ECO:0000259" key="14">
    <source>
        <dbReference type="PROSITE" id="PS50109"/>
    </source>
</evidence>
<evidence type="ECO:0000256" key="9">
    <source>
        <dbReference type="ARBA" id="ARBA00022989"/>
    </source>
</evidence>
<keyword evidence="5 12" id="KW-0597">Phosphoprotein</keyword>
<dbReference type="Gene3D" id="3.30.565.10">
    <property type="entry name" value="Histidine kinase-like ATPase, C-terminal domain"/>
    <property type="match status" value="1"/>
</dbReference>
<keyword evidence="11 13" id="KW-0472">Membrane</keyword>
<dbReference type="PROSITE" id="PS50109">
    <property type="entry name" value="HIS_KIN"/>
    <property type="match status" value="1"/>
</dbReference>
<gene>
    <name evidence="16" type="ORF">EZ216_03300</name>
</gene>
<dbReference type="SUPFAM" id="SSF47226">
    <property type="entry name" value="Histidine-containing phosphotransfer domain, HPT domain"/>
    <property type="match status" value="1"/>
</dbReference>
<keyword evidence="17" id="KW-1185">Reference proteome</keyword>
<reference evidence="16 17" key="1">
    <citation type="submission" date="2019-03" db="EMBL/GenBank/DDBJ databases">
        <title>Ramlibacter sp. 18x22-1, whole genome shotgun sequence.</title>
        <authorList>
            <person name="Zhang X."/>
            <person name="Feng G."/>
            <person name="Zhu H."/>
        </authorList>
    </citation>
    <scope>NUCLEOTIDE SEQUENCE [LARGE SCALE GENOMIC DNA]</scope>
    <source>
        <strain evidence="16 17">18x22-1</strain>
    </source>
</reference>
<keyword evidence="4" id="KW-1003">Cell membrane</keyword>
<dbReference type="InterPro" id="IPR004358">
    <property type="entry name" value="Sig_transdc_His_kin-like_C"/>
</dbReference>
<dbReference type="Gene3D" id="1.20.120.160">
    <property type="entry name" value="HPT domain"/>
    <property type="match status" value="1"/>
</dbReference>
<dbReference type="PRINTS" id="PR00344">
    <property type="entry name" value="BCTRLSENSOR"/>
</dbReference>
<evidence type="ECO:0000313" key="17">
    <source>
        <dbReference type="Proteomes" id="UP000297839"/>
    </source>
</evidence>
<feature type="modified residue" description="4-aspartylphosphate" evidence="12">
    <location>
        <position position="487"/>
    </location>
</feature>
<dbReference type="Proteomes" id="UP000297839">
    <property type="component" value="Unassembled WGS sequence"/>
</dbReference>